<dbReference type="GO" id="GO:0043565">
    <property type="term" value="F:sequence-specific DNA binding"/>
    <property type="evidence" value="ECO:0007669"/>
    <property type="project" value="InterPro"/>
</dbReference>
<dbReference type="InterPro" id="IPR018060">
    <property type="entry name" value="HTH_AraC"/>
</dbReference>
<keyword evidence="7" id="KW-1185">Reference proteome</keyword>
<proteinExistence type="predicted"/>
<gene>
    <name evidence="6" type="ORF">A5892_13725</name>
</gene>
<dbReference type="EMBL" id="CP015243">
    <property type="protein sequence ID" value="ANF58398.1"/>
    <property type="molecule type" value="Genomic_DNA"/>
</dbReference>
<keyword evidence="2" id="KW-0238">DNA-binding</keyword>
<dbReference type="InterPro" id="IPR050204">
    <property type="entry name" value="AraC_XylS_family_regulators"/>
</dbReference>
<reference evidence="6 7" key="1">
    <citation type="submission" date="2016-04" db="EMBL/GenBank/DDBJ databases">
        <title>Complete Genome Sequence of Halotalea alkalilenta IHB B 13600.</title>
        <authorList>
            <person name="Swarnkar M.K."/>
            <person name="Sharma A."/>
            <person name="Kaushal K."/>
            <person name="Soni R."/>
            <person name="Rana S."/>
            <person name="Singh A.K."/>
            <person name="Gulati A."/>
        </authorList>
    </citation>
    <scope>NUCLEOTIDE SEQUENCE [LARGE SCALE GENOMIC DNA]</scope>
    <source>
        <strain evidence="6 7">IHB B 13600</strain>
    </source>
</reference>
<name>A0A172YGK5_9GAMM</name>
<evidence type="ECO:0000256" key="2">
    <source>
        <dbReference type="ARBA" id="ARBA00023125"/>
    </source>
</evidence>
<dbReference type="AlphaFoldDB" id="A0A172YGK5"/>
<evidence type="ECO:0000259" key="5">
    <source>
        <dbReference type="PROSITE" id="PS01124"/>
    </source>
</evidence>
<keyword evidence="3" id="KW-0804">Transcription</keyword>
<organism evidence="6 7">
    <name type="scientific">Halotalea alkalilenta</name>
    <dbReference type="NCBI Taxonomy" id="376489"/>
    <lineage>
        <taxon>Bacteria</taxon>
        <taxon>Pseudomonadati</taxon>
        <taxon>Pseudomonadota</taxon>
        <taxon>Gammaproteobacteria</taxon>
        <taxon>Oceanospirillales</taxon>
        <taxon>Halomonadaceae</taxon>
        <taxon>Halotalea</taxon>
    </lineage>
</organism>
<evidence type="ECO:0000256" key="3">
    <source>
        <dbReference type="ARBA" id="ARBA00023163"/>
    </source>
</evidence>
<dbReference type="Proteomes" id="UP000077875">
    <property type="component" value="Chromosome"/>
</dbReference>
<dbReference type="PANTHER" id="PTHR46796">
    <property type="entry name" value="HTH-TYPE TRANSCRIPTIONAL ACTIVATOR RHAS-RELATED"/>
    <property type="match status" value="1"/>
</dbReference>
<dbReference type="GO" id="GO:0003700">
    <property type="term" value="F:DNA-binding transcription factor activity"/>
    <property type="evidence" value="ECO:0007669"/>
    <property type="project" value="InterPro"/>
</dbReference>
<dbReference type="KEGG" id="haa:A5892_13725"/>
<evidence type="ECO:0000256" key="1">
    <source>
        <dbReference type="ARBA" id="ARBA00023015"/>
    </source>
</evidence>
<accession>A0A172YGK5</accession>
<keyword evidence="1" id="KW-0805">Transcription regulation</keyword>
<feature type="domain" description="HTH araC/xylS-type" evidence="5">
    <location>
        <begin position="230"/>
        <end position="328"/>
    </location>
</feature>
<protein>
    <recommendedName>
        <fullName evidence="5">HTH araC/xylS-type domain-containing protein</fullName>
    </recommendedName>
</protein>
<sequence>MAHSDNRMTQNNTKTLKDRSQRYSLPVQRFEKLQTILRCSALSPQLRDNMPPEALEWSAYAHYFGKLITGMMALSPMRLNRSLEQRFSAPDHALIIIVVSGMVVCRCYGNTTSLLPGDVLIQDLSQPIDLDIILPPDREQAEFQFIFIPRSSLDFNIDIGSLHGHSLTAASPLNRLLRQNFSSMLELFDAMNDEEIMTIGKSGLSVLLNILGLVSGKEVLNLIEKGSTLEKICLYIEANLATPISIDELCRKFALSRTSLYRLFEPLGGVATHIRNRRLAMAARMFRTPSMAHLTIAAIARRCGLEVHVLRHHFTTLYGTSLRGLRKKMLDGTASGGNDQSELMNWMSRL</sequence>
<dbReference type="PANTHER" id="PTHR46796:SF6">
    <property type="entry name" value="ARAC SUBFAMILY"/>
    <property type="match status" value="1"/>
</dbReference>
<dbReference type="PROSITE" id="PS01124">
    <property type="entry name" value="HTH_ARAC_FAMILY_2"/>
    <property type="match status" value="1"/>
</dbReference>
<evidence type="ECO:0000313" key="7">
    <source>
        <dbReference type="Proteomes" id="UP000077875"/>
    </source>
</evidence>
<feature type="region of interest" description="Disordered" evidence="4">
    <location>
        <begin position="1"/>
        <end position="20"/>
    </location>
</feature>
<evidence type="ECO:0000256" key="4">
    <source>
        <dbReference type="SAM" id="MobiDB-lite"/>
    </source>
</evidence>
<dbReference type="RefSeq" id="WP_064123281.1">
    <property type="nucleotide sequence ID" value="NZ_CP015243.1"/>
</dbReference>
<dbReference type="Gene3D" id="1.10.10.60">
    <property type="entry name" value="Homeodomain-like"/>
    <property type="match status" value="1"/>
</dbReference>
<dbReference type="SMART" id="SM00342">
    <property type="entry name" value="HTH_ARAC"/>
    <property type="match status" value="1"/>
</dbReference>
<evidence type="ECO:0000313" key="6">
    <source>
        <dbReference type="EMBL" id="ANF58398.1"/>
    </source>
</evidence>